<dbReference type="EMBL" id="JACYCD010000238">
    <property type="protein sequence ID" value="KAF8699597.1"/>
    <property type="molecule type" value="Genomic_DNA"/>
</dbReference>
<gene>
    <name evidence="2" type="ORF">RDB_LOCUS31562</name>
    <name evidence="5" type="ORF">RHS01_07387</name>
    <name evidence="4" type="ORF">RHS03_07112</name>
    <name evidence="3" type="ORF">RHS04_07216</name>
</gene>
<dbReference type="Proteomes" id="UP000650582">
    <property type="component" value="Unassembled WGS sequence"/>
</dbReference>
<dbReference type="EMBL" id="CAJMWR010000656">
    <property type="protein sequence ID" value="CAE6392787.1"/>
    <property type="molecule type" value="Genomic_DNA"/>
</dbReference>
<name>A0A8H3A780_9AGAM</name>
<dbReference type="OrthoDB" id="3148636at2759"/>
<dbReference type="Proteomes" id="UP000663840">
    <property type="component" value="Unassembled WGS sequence"/>
</dbReference>
<proteinExistence type="predicted"/>
<accession>A0A8H3A780</accession>
<feature type="compositionally biased region" description="Polar residues" evidence="1">
    <location>
        <begin position="1"/>
        <end position="10"/>
    </location>
</feature>
<evidence type="ECO:0000256" key="1">
    <source>
        <dbReference type="SAM" id="MobiDB-lite"/>
    </source>
</evidence>
<evidence type="ECO:0000313" key="5">
    <source>
        <dbReference type="EMBL" id="KAF8752885.1"/>
    </source>
</evidence>
<feature type="region of interest" description="Disordered" evidence="1">
    <location>
        <begin position="1"/>
        <end position="21"/>
    </location>
</feature>
<protein>
    <submittedName>
        <fullName evidence="2">Uncharacterized protein</fullName>
    </submittedName>
</protein>
<evidence type="ECO:0000313" key="6">
    <source>
        <dbReference type="Proteomes" id="UP000663840"/>
    </source>
</evidence>
<evidence type="ECO:0000313" key="2">
    <source>
        <dbReference type="EMBL" id="CAE6392787.1"/>
    </source>
</evidence>
<comment type="caution">
    <text evidence="2">The sequence shown here is derived from an EMBL/GenBank/DDBJ whole genome shotgun (WGS) entry which is preliminary data.</text>
</comment>
<reference evidence="3" key="1">
    <citation type="submission" date="2020-09" db="EMBL/GenBank/DDBJ databases">
        <title>Comparative genome analyses of four rice-infecting Rhizoctonia solani isolates reveal extensive enrichment of homogalacturonan modification genes.</title>
        <authorList>
            <person name="Lee D.-Y."/>
            <person name="Jeon J."/>
            <person name="Kim K.-T."/>
            <person name="Cheong K."/>
            <person name="Song H."/>
            <person name="Choi G."/>
            <person name="Ko J."/>
            <person name="Opiyo S.O."/>
            <person name="Zuo S."/>
            <person name="Madhav S."/>
            <person name="Lee Y.-H."/>
            <person name="Wang G.-L."/>
        </authorList>
    </citation>
    <scope>NUCLEOTIDE SEQUENCE</scope>
    <source>
        <strain evidence="5">AG1-IA B2</strain>
        <strain evidence="4">AG1-IA WGL</strain>
        <strain evidence="3">AG1-IA YN-7</strain>
    </source>
</reference>
<evidence type="ECO:0000313" key="4">
    <source>
        <dbReference type="EMBL" id="KAF8699597.1"/>
    </source>
</evidence>
<dbReference type="AlphaFoldDB" id="A0A8H3A780"/>
<organism evidence="2 6">
    <name type="scientific">Rhizoctonia solani</name>
    <dbReference type="NCBI Taxonomy" id="456999"/>
    <lineage>
        <taxon>Eukaryota</taxon>
        <taxon>Fungi</taxon>
        <taxon>Dikarya</taxon>
        <taxon>Basidiomycota</taxon>
        <taxon>Agaricomycotina</taxon>
        <taxon>Agaricomycetes</taxon>
        <taxon>Cantharellales</taxon>
        <taxon>Ceratobasidiaceae</taxon>
        <taxon>Rhizoctonia</taxon>
    </lineage>
</organism>
<dbReference type="EMBL" id="JACYCC010000130">
    <property type="protein sequence ID" value="KAF8674704.1"/>
    <property type="molecule type" value="Genomic_DNA"/>
</dbReference>
<dbReference type="Proteomes" id="UP000614334">
    <property type="component" value="Unassembled WGS sequence"/>
</dbReference>
<reference evidence="2" key="2">
    <citation type="submission" date="2021-01" db="EMBL/GenBank/DDBJ databases">
        <authorList>
            <person name="Kaushik A."/>
        </authorList>
    </citation>
    <scope>NUCLEOTIDE SEQUENCE</scope>
    <source>
        <strain evidence="2">AG1-1A</strain>
    </source>
</reference>
<evidence type="ECO:0000313" key="3">
    <source>
        <dbReference type="EMBL" id="KAF8674704.1"/>
    </source>
</evidence>
<sequence length="76" mass="8332">MSSRNHTALSHPTHDGKLHPSVTPQLARAFDGFFGPPARELRQNAAVSQDRRGARTPCESTESQASLPVYTVLGRY</sequence>
<dbReference type="EMBL" id="JACYCF010000014">
    <property type="protein sequence ID" value="KAF8752885.1"/>
    <property type="molecule type" value="Genomic_DNA"/>
</dbReference>
<feature type="region of interest" description="Disordered" evidence="1">
    <location>
        <begin position="43"/>
        <end position="63"/>
    </location>
</feature>
<dbReference type="Proteomes" id="UP000602905">
    <property type="component" value="Unassembled WGS sequence"/>
</dbReference>